<dbReference type="InterPro" id="IPR051396">
    <property type="entry name" value="Bact_Antivir_Def_Nuclease"/>
</dbReference>
<dbReference type="GO" id="GO:0005524">
    <property type="term" value="F:ATP binding"/>
    <property type="evidence" value="ECO:0007669"/>
    <property type="project" value="InterPro"/>
</dbReference>
<dbReference type="RefSeq" id="WP_177208672.1">
    <property type="nucleotide sequence ID" value="NZ_FONM01000021.1"/>
</dbReference>
<accession>A0A1W1IJQ8</accession>
<dbReference type="GO" id="GO:0016887">
    <property type="term" value="F:ATP hydrolysis activity"/>
    <property type="evidence" value="ECO:0007669"/>
    <property type="project" value="InterPro"/>
</dbReference>
<name>A0A1W1IJQ8_9LACT</name>
<dbReference type="Pfam" id="PF13304">
    <property type="entry name" value="AAA_21"/>
    <property type="match status" value="1"/>
</dbReference>
<dbReference type="InterPro" id="IPR003959">
    <property type="entry name" value="ATPase_AAA_core"/>
</dbReference>
<evidence type="ECO:0000313" key="3">
    <source>
        <dbReference type="Proteomes" id="UP000195985"/>
    </source>
</evidence>
<sequence length="409" mass="46395">MIHILRSEIEGLTLFKDKKVIFDLVAEKNVTEEDVVNGNVKRVDDLIDKLNTIALVGSNATGKTTQLRLIKMVISIFLALDSLNDFENLADQFEDTFRFTNYFYNAKTLYKVESSVEKTTSGDFAFTEETIYSKKVYPSHKKSELFSFDLKKRGQQELLKRSSLPSEMKAFLRDDDTIFSTVVRKIMNNKVQDIVIDEIDMTNKNKLTTKDTIPVEYIKYFDPSIESIRILSKDAPSEKMNVEVTFKNDSAIQVPLIELSNYLSSGTIKGINLFIDIEKTLKNGGYLIIDEIENHLHKSIIMNIIQMFANALNKNGATLIFSTHYSEIIDMVPRTDMIYVATKEGNLIQLKKMSQVLGDEDRNDKKKSEVLLSGKLDNTPTYKDLKRVRSKLRSAISEPSSGNDGGAGE</sequence>
<proteinExistence type="predicted"/>
<evidence type="ECO:0000259" key="1">
    <source>
        <dbReference type="Pfam" id="PF13304"/>
    </source>
</evidence>
<dbReference type="PANTHER" id="PTHR43581">
    <property type="entry name" value="ATP/GTP PHOSPHATASE"/>
    <property type="match status" value="1"/>
</dbReference>
<dbReference type="PANTHER" id="PTHR43581:SF2">
    <property type="entry name" value="EXCINUCLEASE ATPASE SUBUNIT"/>
    <property type="match status" value="1"/>
</dbReference>
<dbReference type="SUPFAM" id="SSF52540">
    <property type="entry name" value="P-loop containing nucleoside triphosphate hydrolases"/>
    <property type="match status" value="1"/>
</dbReference>
<dbReference type="InterPro" id="IPR027417">
    <property type="entry name" value="P-loop_NTPase"/>
</dbReference>
<reference evidence="3" key="1">
    <citation type="submission" date="2016-04" db="EMBL/GenBank/DDBJ databases">
        <authorList>
            <person name="Strepis N."/>
        </authorList>
    </citation>
    <scope>NUCLEOTIDE SEQUENCE [LARGE SCALE GENOMIC DNA]</scope>
</reference>
<keyword evidence="3" id="KW-1185">Reference proteome</keyword>
<feature type="domain" description="ATPase AAA-type core" evidence="1">
    <location>
        <begin position="54"/>
        <end position="330"/>
    </location>
</feature>
<dbReference type="STRING" id="43064.SAMN04488086_12117"/>
<gene>
    <name evidence="2" type="ORF">TPAS_2948</name>
</gene>
<dbReference type="Gene3D" id="3.40.50.300">
    <property type="entry name" value="P-loop containing nucleotide triphosphate hydrolases"/>
    <property type="match status" value="1"/>
</dbReference>
<dbReference type="AlphaFoldDB" id="A0A1W1IJQ8"/>
<organism evidence="2 3">
    <name type="scientific">Trichococcus pasteurii</name>
    <dbReference type="NCBI Taxonomy" id="43064"/>
    <lineage>
        <taxon>Bacteria</taxon>
        <taxon>Bacillati</taxon>
        <taxon>Bacillota</taxon>
        <taxon>Bacilli</taxon>
        <taxon>Lactobacillales</taxon>
        <taxon>Carnobacteriaceae</taxon>
        <taxon>Trichococcus</taxon>
    </lineage>
</organism>
<protein>
    <submittedName>
        <fullName evidence="2">Atpase aaa-type core</fullName>
    </submittedName>
</protein>
<dbReference type="EMBL" id="FWEY01000014">
    <property type="protein sequence ID" value="SLM53220.1"/>
    <property type="molecule type" value="Genomic_DNA"/>
</dbReference>
<evidence type="ECO:0000313" key="2">
    <source>
        <dbReference type="EMBL" id="SLM53220.1"/>
    </source>
</evidence>
<dbReference type="Proteomes" id="UP000195985">
    <property type="component" value="Unassembled WGS sequence"/>
</dbReference>